<dbReference type="Proteomes" id="UP000754883">
    <property type="component" value="Unassembled WGS sequence"/>
</dbReference>
<dbReference type="GO" id="GO:0046872">
    <property type="term" value="F:metal ion binding"/>
    <property type="evidence" value="ECO:0007669"/>
    <property type="project" value="UniProtKB-KW"/>
</dbReference>
<dbReference type="AlphaFoldDB" id="A0A9N9UUA1"/>
<sequence>MKGSRVIETLAKSARDSTNDYGNNIQAQIDHLKTICILIEHEASISRGGFAWVNLGFIYTMANIMLVGAAAARKITQLCLATSKLCLEESKFLDSVSNFLAVTEATHCLGNPKLVPEKSQMIGQSQDCSVKLTNPDSWERLLALLRFLSRIQRHRATGFGWQKSAPWHQHSDFRALHEELETHLLRHRDTPPCPDVGDPGELHKDTNFNGLVCSLLCHCCDIELNNSFLPISMKGLGRDGGHGPHTENIDYPGAPSLFLAERKIRCQSSAVAICDCVKYIIFEQGFFKHMLILGYCCVQSLFILSYEVEWGPKPVQPKLLESVAFLRNVVIAVSKFYSQGQSWIEIIRLVQDFQLDLVQLPGTTEDAFKGYLSRFKDVSEPLCVPLNPLVFHGAPHNPAPTDDITSLYGQQSLEIPTAGKRTPSWMLDYTQHLTQYLSESEADQDAKSPSNPTSAVTMTRSELSSSTSGVIQRQVNPGAGNDEWLEETGLREQLLTQPDTVEGRAVRDSGSALEDTDVLLAQILQPSPNLNGLFSSGETVIDTDAARILRDDLLFRHNGDLNFLSEHVPFLWDNTDNGILP</sequence>
<feature type="region of interest" description="Disordered" evidence="6">
    <location>
        <begin position="438"/>
        <end position="482"/>
    </location>
</feature>
<evidence type="ECO:0000256" key="2">
    <source>
        <dbReference type="ARBA" id="ARBA00022723"/>
    </source>
</evidence>
<comment type="caution">
    <text evidence="7">The sequence shown here is derived from an EMBL/GenBank/DDBJ whole genome shotgun (WGS) entry which is preliminary data.</text>
</comment>
<dbReference type="GO" id="GO:0000981">
    <property type="term" value="F:DNA-binding transcription factor activity, RNA polymerase II-specific"/>
    <property type="evidence" value="ECO:0007669"/>
    <property type="project" value="InterPro"/>
</dbReference>
<keyword evidence="5" id="KW-0539">Nucleus</keyword>
<evidence type="ECO:0000313" key="8">
    <source>
        <dbReference type="Proteomes" id="UP000754883"/>
    </source>
</evidence>
<accession>A0A9N9UUA1</accession>
<keyword evidence="4" id="KW-0804">Transcription</keyword>
<dbReference type="PANTHER" id="PTHR47338">
    <property type="entry name" value="ZN(II)2CYS6 TRANSCRIPTION FACTOR (EUROFUNG)-RELATED"/>
    <property type="match status" value="1"/>
</dbReference>
<evidence type="ECO:0000256" key="5">
    <source>
        <dbReference type="ARBA" id="ARBA00023242"/>
    </source>
</evidence>
<keyword evidence="8" id="KW-1185">Reference proteome</keyword>
<dbReference type="GO" id="GO:0005634">
    <property type="term" value="C:nucleus"/>
    <property type="evidence" value="ECO:0007669"/>
    <property type="project" value="UniProtKB-SubCell"/>
</dbReference>
<dbReference type="InterPro" id="IPR050815">
    <property type="entry name" value="TF_fung"/>
</dbReference>
<evidence type="ECO:0000313" key="7">
    <source>
        <dbReference type="EMBL" id="CAG9998474.1"/>
    </source>
</evidence>
<evidence type="ECO:0000256" key="3">
    <source>
        <dbReference type="ARBA" id="ARBA00023015"/>
    </source>
</evidence>
<dbReference type="OrthoDB" id="10261408at2759"/>
<evidence type="ECO:0000256" key="1">
    <source>
        <dbReference type="ARBA" id="ARBA00004123"/>
    </source>
</evidence>
<dbReference type="PANTHER" id="PTHR47338:SF5">
    <property type="entry name" value="ZN(II)2CYS6 TRANSCRIPTION FACTOR (EUROFUNG)"/>
    <property type="match status" value="1"/>
</dbReference>
<proteinExistence type="predicted"/>
<feature type="compositionally biased region" description="Polar residues" evidence="6">
    <location>
        <begin position="447"/>
        <end position="475"/>
    </location>
</feature>
<evidence type="ECO:0000256" key="6">
    <source>
        <dbReference type="SAM" id="MobiDB-lite"/>
    </source>
</evidence>
<gene>
    <name evidence="7" type="ORF">CBYS24578_00015194</name>
</gene>
<keyword evidence="2" id="KW-0479">Metal-binding</keyword>
<comment type="subcellular location">
    <subcellularLocation>
        <location evidence="1">Nucleus</location>
    </subcellularLocation>
</comment>
<reference evidence="7" key="1">
    <citation type="submission" date="2021-10" db="EMBL/GenBank/DDBJ databases">
        <authorList>
            <person name="Piombo E."/>
        </authorList>
    </citation>
    <scope>NUCLEOTIDE SEQUENCE</scope>
</reference>
<organism evidence="7 8">
    <name type="scientific">Clonostachys byssicola</name>
    <dbReference type="NCBI Taxonomy" id="160290"/>
    <lineage>
        <taxon>Eukaryota</taxon>
        <taxon>Fungi</taxon>
        <taxon>Dikarya</taxon>
        <taxon>Ascomycota</taxon>
        <taxon>Pezizomycotina</taxon>
        <taxon>Sordariomycetes</taxon>
        <taxon>Hypocreomycetidae</taxon>
        <taxon>Hypocreales</taxon>
        <taxon>Bionectriaceae</taxon>
        <taxon>Clonostachys</taxon>
    </lineage>
</organism>
<protein>
    <submittedName>
        <fullName evidence="7">Uncharacterized protein</fullName>
    </submittedName>
</protein>
<keyword evidence="3" id="KW-0805">Transcription regulation</keyword>
<name>A0A9N9UUA1_9HYPO</name>
<evidence type="ECO:0000256" key="4">
    <source>
        <dbReference type="ARBA" id="ARBA00023163"/>
    </source>
</evidence>
<dbReference type="EMBL" id="CABFNO020001547">
    <property type="protein sequence ID" value="CAG9998474.1"/>
    <property type="molecule type" value="Genomic_DNA"/>
</dbReference>